<reference evidence="1" key="1">
    <citation type="journal article" date="2017" name="Proc. Natl. Acad. Sci. U.S.A.">
        <title>Comparative genomics uncovers the prolific and distinctive metabolic potential of the cyanobacterial genus Moorea.</title>
        <authorList>
            <person name="Leao T."/>
            <person name="Castelao G."/>
            <person name="Korobeynikov A."/>
            <person name="Monroe E.A."/>
            <person name="Podell S."/>
            <person name="Glukhov E."/>
            <person name="Allen E.E."/>
            <person name="Gerwick W.H."/>
            <person name="Gerwick L."/>
        </authorList>
    </citation>
    <scope>NUCLEOTIDE SEQUENCE</scope>
    <source>
        <strain evidence="1">JHB</strain>
    </source>
</reference>
<name>A0A9Q9SSE5_MOOP1</name>
<evidence type="ECO:0000313" key="1">
    <source>
        <dbReference type="EMBL" id="WAN68804.1"/>
    </source>
</evidence>
<dbReference type="AlphaFoldDB" id="A0A9Q9SSE5"/>
<reference evidence="1" key="2">
    <citation type="submission" date="2022-10" db="EMBL/GenBank/DDBJ databases">
        <authorList>
            <person name="Ngo T.-E."/>
        </authorList>
    </citation>
    <scope>NUCLEOTIDE SEQUENCE</scope>
    <source>
        <strain evidence="1">JHB</strain>
    </source>
</reference>
<gene>
    <name evidence="1" type="ORF">BJP36_41310</name>
</gene>
<accession>A0A9Q9SSE5</accession>
<sequence length="54" mass="5790">MGLTLAKRPPLAFGHAGRTRMVTRGAIAYLKSTRLPSTLAFRPPYGTCQPSTDG</sequence>
<protein>
    <submittedName>
        <fullName evidence="1">Uncharacterized protein</fullName>
    </submittedName>
</protein>
<proteinExistence type="predicted"/>
<dbReference type="Proteomes" id="UP000176944">
    <property type="component" value="Chromosome"/>
</dbReference>
<organism evidence="1">
    <name type="scientific">Moorena producens (strain JHB)</name>
    <dbReference type="NCBI Taxonomy" id="1454205"/>
    <lineage>
        <taxon>Bacteria</taxon>
        <taxon>Bacillati</taxon>
        <taxon>Cyanobacteriota</taxon>
        <taxon>Cyanophyceae</taxon>
        <taxon>Coleofasciculales</taxon>
        <taxon>Coleofasciculaceae</taxon>
        <taxon>Moorena</taxon>
    </lineage>
</organism>
<dbReference type="EMBL" id="CP017708">
    <property type="protein sequence ID" value="WAN68804.1"/>
    <property type="molecule type" value="Genomic_DNA"/>
</dbReference>